<evidence type="ECO:0000256" key="5">
    <source>
        <dbReference type="ARBA" id="ARBA00023237"/>
    </source>
</evidence>
<dbReference type="InterPro" id="IPR012944">
    <property type="entry name" value="SusD_RagB_dom"/>
</dbReference>
<evidence type="ECO:0000313" key="9">
    <source>
        <dbReference type="Proteomes" id="UP001597118"/>
    </source>
</evidence>
<comment type="subcellular location">
    <subcellularLocation>
        <location evidence="1">Cell outer membrane</location>
    </subcellularLocation>
</comment>
<dbReference type="CDD" id="cd08977">
    <property type="entry name" value="SusD"/>
    <property type="match status" value="1"/>
</dbReference>
<feature type="domain" description="RagB/SusD" evidence="6">
    <location>
        <begin position="323"/>
        <end position="524"/>
    </location>
</feature>
<keyword evidence="4" id="KW-0472">Membrane</keyword>
<dbReference type="Gene3D" id="1.25.40.390">
    <property type="match status" value="1"/>
</dbReference>
<protein>
    <submittedName>
        <fullName evidence="8">RagB/SusD family nutrient uptake outer membrane protein</fullName>
    </submittedName>
</protein>
<evidence type="ECO:0000259" key="7">
    <source>
        <dbReference type="Pfam" id="PF14322"/>
    </source>
</evidence>
<evidence type="ECO:0000313" key="8">
    <source>
        <dbReference type="EMBL" id="MFD1628244.1"/>
    </source>
</evidence>
<dbReference type="PROSITE" id="PS51257">
    <property type="entry name" value="PROKAR_LIPOPROTEIN"/>
    <property type="match status" value="1"/>
</dbReference>
<dbReference type="InterPro" id="IPR011990">
    <property type="entry name" value="TPR-like_helical_dom_sf"/>
</dbReference>
<evidence type="ECO:0000259" key="6">
    <source>
        <dbReference type="Pfam" id="PF07980"/>
    </source>
</evidence>
<dbReference type="SUPFAM" id="SSF48452">
    <property type="entry name" value="TPR-like"/>
    <property type="match status" value="1"/>
</dbReference>
<dbReference type="Pfam" id="PF14322">
    <property type="entry name" value="SusD-like_3"/>
    <property type="match status" value="1"/>
</dbReference>
<dbReference type="Proteomes" id="UP001597118">
    <property type="component" value="Unassembled WGS sequence"/>
</dbReference>
<sequence length="524" mass="60581">MKAIKYYHYILALLLMSCNKLELQPEDFVSPDEYYNNKKELEMALNAVYATFQTNGSYGSYLARFGFDADEGYNGVELNSVSNYAVSAADVKILSFWRDYYGGIKLANTLLKYIDKPTDISDKERDRIRGEALFLRAYFYFMLVTNFSDVPLILEPMTSAKIEELQISRTPAKLVYEQIIKDMTTAADLVLDITETKGGGRVNKSAVYGILARVCLHMAGNPLKDYSKYQEAANWCKKVIDLNIHKLNPDYKQVFINYMQDKYDIEESLWEVEFYGNGLGIYASSAGYVGSNNGIRNYDDFELGYTFTYLNTTAYTYNVYSTNNDLRRTWNVASFYYEGNPAVEKNWTTTRIFDRYPGKFRRAYEILLPKHRSRTPTNYPLLRYSDVLLMYAEALNEINQMPTPAAYDAVNRVRRRGYGKDQTIADGTIDLTGYNYSSFLSEIKKERTRELAFENLRKGDLVRWGDFLTRMKSCLNDAYAAPIQTWMVERAITYYNNATERDVLWPIPSSELDVNQKLTQNLGW</sequence>
<gene>
    <name evidence="8" type="ORF">ACFSAH_00065</name>
</gene>
<reference evidence="9" key="1">
    <citation type="journal article" date="2019" name="Int. J. Syst. Evol. Microbiol.">
        <title>The Global Catalogue of Microorganisms (GCM) 10K type strain sequencing project: providing services to taxonomists for standard genome sequencing and annotation.</title>
        <authorList>
            <consortium name="The Broad Institute Genomics Platform"/>
            <consortium name="The Broad Institute Genome Sequencing Center for Infectious Disease"/>
            <person name="Wu L."/>
            <person name="Ma J."/>
        </authorList>
    </citation>
    <scope>NUCLEOTIDE SEQUENCE [LARGE SCALE GENOMIC DNA]</scope>
    <source>
        <strain evidence="9">CCUG 53762</strain>
    </source>
</reference>
<evidence type="ECO:0000256" key="3">
    <source>
        <dbReference type="ARBA" id="ARBA00022729"/>
    </source>
</evidence>
<keyword evidence="3" id="KW-0732">Signal</keyword>
<accession>A0ABW4I7E6</accession>
<dbReference type="EMBL" id="JBHUDG010000001">
    <property type="protein sequence ID" value="MFD1628244.1"/>
    <property type="molecule type" value="Genomic_DNA"/>
</dbReference>
<evidence type="ECO:0000256" key="1">
    <source>
        <dbReference type="ARBA" id="ARBA00004442"/>
    </source>
</evidence>
<evidence type="ECO:0000256" key="2">
    <source>
        <dbReference type="ARBA" id="ARBA00006275"/>
    </source>
</evidence>
<dbReference type="RefSeq" id="WP_379660633.1">
    <property type="nucleotide sequence ID" value="NZ_JBHUDG010000001.1"/>
</dbReference>
<keyword evidence="5" id="KW-0998">Cell outer membrane</keyword>
<evidence type="ECO:0000256" key="4">
    <source>
        <dbReference type="ARBA" id="ARBA00023136"/>
    </source>
</evidence>
<keyword evidence="9" id="KW-1185">Reference proteome</keyword>
<proteinExistence type="inferred from homology"/>
<comment type="similarity">
    <text evidence="2">Belongs to the SusD family.</text>
</comment>
<organism evidence="8 9">
    <name type="scientific">Pseudopedobacter beijingensis</name>
    <dbReference type="NCBI Taxonomy" id="1207056"/>
    <lineage>
        <taxon>Bacteria</taxon>
        <taxon>Pseudomonadati</taxon>
        <taxon>Bacteroidota</taxon>
        <taxon>Sphingobacteriia</taxon>
        <taxon>Sphingobacteriales</taxon>
        <taxon>Sphingobacteriaceae</taxon>
        <taxon>Pseudopedobacter</taxon>
    </lineage>
</organism>
<comment type="caution">
    <text evidence="8">The sequence shown here is derived from an EMBL/GenBank/DDBJ whole genome shotgun (WGS) entry which is preliminary data.</text>
</comment>
<dbReference type="Pfam" id="PF07980">
    <property type="entry name" value="SusD_RagB"/>
    <property type="match status" value="1"/>
</dbReference>
<dbReference type="InterPro" id="IPR033985">
    <property type="entry name" value="SusD-like_N"/>
</dbReference>
<feature type="domain" description="SusD-like N-terminal" evidence="7">
    <location>
        <begin position="79"/>
        <end position="216"/>
    </location>
</feature>
<name>A0ABW4I7E6_9SPHI</name>